<accession>A0A915LA99</accession>
<reference evidence="2" key="1">
    <citation type="submission" date="2022-11" db="UniProtKB">
        <authorList>
            <consortium name="WormBaseParasite"/>
        </authorList>
    </citation>
    <scope>IDENTIFICATION</scope>
</reference>
<protein>
    <submittedName>
        <fullName evidence="2">Uncharacterized protein</fullName>
    </submittedName>
</protein>
<evidence type="ECO:0000313" key="2">
    <source>
        <dbReference type="WBParaSite" id="nRc.2.0.1.t47994-RA"/>
    </source>
</evidence>
<proteinExistence type="predicted"/>
<dbReference type="AlphaFoldDB" id="A0A915LA99"/>
<sequence length="74" mass="8124">MSQKSTAKFSVQKNSSCQQAHGKGAFITTVQQPSVQLVALYKLSKRIALEEDSSSMADVSNYMCLFKLCPGVYD</sequence>
<keyword evidence="1" id="KW-1185">Reference proteome</keyword>
<dbReference type="WBParaSite" id="nRc.2.0.1.t47994-RA">
    <property type="protein sequence ID" value="nRc.2.0.1.t47994-RA"/>
    <property type="gene ID" value="nRc.2.0.1.g47994"/>
</dbReference>
<dbReference type="Proteomes" id="UP000887565">
    <property type="component" value="Unplaced"/>
</dbReference>
<name>A0A915LA99_ROMCU</name>
<evidence type="ECO:0000313" key="1">
    <source>
        <dbReference type="Proteomes" id="UP000887565"/>
    </source>
</evidence>
<organism evidence="1 2">
    <name type="scientific">Romanomermis culicivorax</name>
    <name type="common">Nematode worm</name>
    <dbReference type="NCBI Taxonomy" id="13658"/>
    <lineage>
        <taxon>Eukaryota</taxon>
        <taxon>Metazoa</taxon>
        <taxon>Ecdysozoa</taxon>
        <taxon>Nematoda</taxon>
        <taxon>Enoplea</taxon>
        <taxon>Dorylaimia</taxon>
        <taxon>Mermithida</taxon>
        <taxon>Mermithoidea</taxon>
        <taxon>Mermithidae</taxon>
        <taxon>Romanomermis</taxon>
    </lineage>
</organism>